<organism evidence="4 5">
    <name type="scientific">Marinobacterium aestuariivivens</name>
    <dbReference type="NCBI Taxonomy" id="1698799"/>
    <lineage>
        <taxon>Bacteria</taxon>
        <taxon>Pseudomonadati</taxon>
        <taxon>Pseudomonadota</taxon>
        <taxon>Gammaproteobacteria</taxon>
        <taxon>Oceanospirillales</taxon>
        <taxon>Oceanospirillaceae</taxon>
        <taxon>Marinobacterium</taxon>
    </lineage>
</organism>
<evidence type="ECO:0000256" key="1">
    <source>
        <dbReference type="ARBA" id="ARBA00001974"/>
    </source>
</evidence>
<gene>
    <name evidence="4" type="ORF">ACFQDL_22745</name>
</gene>
<evidence type="ECO:0000313" key="5">
    <source>
        <dbReference type="Proteomes" id="UP001596422"/>
    </source>
</evidence>
<proteinExistence type="predicted"/>
<evidence type="ECO:0000259" key="3">
    <source>
        <dbReference type="Pfam" id="PF18267"/>
    </source>
</evidence>
<protein>
    <recommendedName>
        <fullName evidence="3">NADH-rubredoxin oxidoreductase C-terminal domain-containing protein</fullName>
    </recommendedName>
</protein>
<dbReference type="Proteomes" id="UP001596422">
    <property type="component" value="Unassembled WGS sequence"/>
</dbReference>
<feature type="domain" description="NADH-rubredoxin oxidoreductase C-terminal" evidence="3">
    <location>
        <begin position="26"/>
        <end position="93"/>
    </location>
</feature>
<dbReference type="InterPro" id="IPR016156">
    <property type="entry name" value="FAD/NAD-linked_Rdtase_dimer_sf"/>
</dbReference>
<evidence type="ECO:0000313" key="4">
    <source>
        <dbReference type="EMBL" id="MFC6672573.1"/>
    </source>
</evidence>
<accession>A0ABW2A5C2</accession>
<comment type="caution">
    <text evidence="4">The sequence shown here is derived from an EMBL/GenBank/DDBJ whole genome shotgun (WGS) entry which is preliminary data.</text>
</comment>
<comment type="cofactor">
    <cofactor evidence="1">
        <name>FAD</name>
        <dbReference type="ChEBI" id="CHEBI:57692"/>
    </cofactor>
</comment>
<keyword evidence="5" id="KW-1185">Reference proteome</keyword>
<sequence length="127" mass="13598">MGAGAPAGRSAGPGSGHPYRAAPVPTQLKVSGINLFSAGEHLDAPGLESLTLSDPRNGCYRKLLLRDNRLAGIVLYGDTADGQWYFELLQQQTALDELIPMLPFGRAYCIRDTEAPGTAEEPREMAV</sequence>
<dbReference type="InterPro" id="IPR041575">
    <property type="entry name" value="Rubredoxin_C"/>
</dbReference>
<dbReference type="Gene3D" id="3.30.390.30">
    <property type="match status" value="1"/>
</dbReference>
<feature type="compositionally biased region" description="Gly residues" evidence="2">
    <location>
        <begin position="1"/>
        <end position="15"/>
    </location>
</feature>
<name>A0ABW2A5C2_9GAMM</name>
<reference evidence="5" key="1">
    <citation type="journal article" date="2019" name="Int. J. Syst. Evol. Microbiol.">
        <title>The Global Catalogue of Microorganisms (GCM) 10K type strain sequencing project: providing services to taxonomists for standard genome sequencing and annotation.</title>
        <authorList>
            <consortium name="The Broad Institute Genomics Platform"/>
            <consortium name="The Broad Institute Genome Sequencing Center for Infectious Disease"/>
            <person name="Wu L."/>
            <person name="Ma J."/>
        </authorList>
    </citation>
    <scope>NUCLEOTIDE SEQUENCE [LARGE SCALE GENOMIC DNA]</scope>
    <source>
        <strain evidence="5">NBRC 111756</strain>
    </source>
</reference>
<dbReference type="RefSeq" id="WP_379913261.1">
    <property type="nucleotide sequence ID" value="NZ_JBHSWE010000001.1"/>
</dbReference>
<dbReference type="EMBL" id="JBHSWE010000001">
    <property type="protein sequence ID" value="MFC6672573.1"/>
    <property type="molecule type" value="Genomic_DNA"/>
</dbReference>
<evidence type="ECO:0000256" key="2">
    <source>
        <dbReference type="SAM" id="MobiDB-lite"/>
    </source>
</evidence>
<dbReference type="Pfam" id="PF18267">
    <property type="entry name" value="Rubredoxin_C"/>
    <property type="match status" value="1"/>
</dbReference>
<feature type="region of interest" description="Disordered" evidence="2">
    <location>
        <begin position="1"/>
        <end position="23"/>
    </location>
</feature>